<protein>
    <recommendedName>
        <fullName evidence="5">Probable glutathione S-transferase</fullName>
        <ecNumber evidence="2">2.5.1.18</ecNumber>
    </recommendedName>
</protein>
<evidence type="ECO:0000259" key="7">
    <source>
        <dbReference type="PROSITE" id="PS50405"/>
    </source>
</evidence>
<dbReference type="SUPFAM" id="SSF47616">
    <property type="entry name" value="GST C-terminal domain-like"/>
    <property type="match status" value="1"/>
</dbReference>
<dbReference type="InterPro" id="IPR010987">
    <property type="entry name" value="Glutathione-S-Trfase_C-like"/>
</dbReference>
<evidence type="ECO:0000256" key="2">
    <source>
        <dbReference type="ARBA" id="ARBA00012452"/>
    </source>
</evidence>
<dbReference type="SUPFAM" id="SSF52833">
    <property type="entry name" value="Thioredoxin-like"/>
    <property type="match status" value="1"/>
</dbReference>
<comment type="catalytic activity">
    <reaction evidence="4">
        <text>RX + glutathione = an S-substituted glutathione + a halide anion + H(+)</text>
        <dbReference type="Rhea" id="RHEA:16437"/>
        <dbReference type="ChEBI" id="CHEBI:15378"/>
        <dbReference type="ChEBI" id="CHEBI:16042"/>
        <dbReference type="ChEBI" id="CHEBI:17792"/>
        <dbReference type="ChEBI" id="CHEBI:57925"/>
        <dbReference type="ChEBI" id="CHEBI:90779"/>
        <dbReference type="EC" id="2.5.1.18"/>
    </reaction>
</comment>
<evidence type="ECO:0000256" key="1">
    <source>
        <dbReference type="ARBA" id="ARBA00009929"/>
    </source>
</evidence>
<accession>A0ABD2YFI6</accession>
<keyword evidence="3" id="KW-0808">Transferase</keyword>
<dbReference type="FunFam" id="1.20.1050.10:FF:000012">
    <property type="entry name" value="Tau class glutathione S-transferase"/>
    <property type="match status" value="1"/>
</dbReference>
<dbReference type="CDD" id="cd03185">
    <property type="entry name" value="GST_C_Tau"/>
    <property type="match status" value="1"/>
</dbReference>
<evidence type="ECO:0000256" key="4">
    <source>
        <dbReference type="ARBA" id="ARBA00047960"/>
    </source>
</evidence>
<dbReference type="PROSITE" id="PS50404">
    <property type="entry name" value="GST_NTER"/>
    <property type="match status" value="1"/>
</dbReference>
<dbReference type="AlphaFoldDB" id="A0ABD2YFI6"/>
<dbReference type="InterPro" id="IPR045074">
    <property type="entry name" value="GST_C_Tau"/>
</dbReference>
<gene>
    <name evidence="8" type="ORF">ACH5RR_034675</name>
</gene>
<evidence type="ECO:0000256" key="5">
    <source>
        <dbReference type="ARBA" id="ARBA00071370"/>
    </source>
</evidence>
<name>A0ABD2YFI6_9GENT</name>
<reference evidence="8 9" key="1">
    <citation type="submission" date="2024-11" db="EMBL/GenBank/DDBJ databases">
        <title>A near-complete genome assembly of Cinchona calisaya.</title>
        <authorList>
            <person name="Lian D.C."/>
            <person name="Zhao X.W."/>
            <person name="Wei L."/>
        </authorList>
    </citation>
    <scope>NUCLEOTIDE SEQUENCE [LARGE SCALE GENOMIC DNA]</scope>
    <source>
        <tissue evidence="8">Nenye</tissue>
    </source>
</reference>
<dbReference type="InterPro" id="IPR040079">
    <property type="entry name" value="Glutathione_S-Trfase"/>
</dbReference>
<dbReference type="SFLD" id="SFLDG01152">
    <property type="entry name" value="Main.3:_Omega-_and_Tau-like"/>
    <property type="match status" value="1"/>
</dbReference>
<dbReference type="Gene3D" id="1.20.1050.10">
    <property type="match status" value="1"/>
</dbReference>
<feature type="domain" description="GST C-terminal" evidence="7">
    <location>
        <begin position="88"/>
        <end position="214"/>
    </location>
</feature>
<evidence type="ECO:0000313" key="9">
    <source>
        <dbReference type="Proteomes" id="UP001630127"/>
    </source>
</evidence>
<dbReference type="InterPro" id="IPR004045">
    <property type="entry name" value="Glutathione_S-Trfase_N"/>
</dbReference>
<dbReference type="EMBL" id="JBJUIK010000014">
    <property type="protein sequence ID" value="KAL3504834.1"/>
    <property type="molecule type" value="Genomic_DNA"/>
</dbReference>
<dbReference type="PANTHER" id="PTHR11260:SF695">
    <property type="entry name" value="GLUTATHIONE TRANSFERASE"/>
    <property type="match status" value="1"/>
</dbReference>
<dbReference type="Pfam" id="PF02798">
    <property type="entry name" value="GST_N"/>
    <property type="match status" value="1"/>
</dbReference>
<dbReference type="CDD" id="cd03058">
    <property type="entry name" value="GST_N_Tau"/>
    <property type="match status" value="1"/>
</dbReference>
<dbReference type="InterPro" id="IPR045073">
    <property type="entry name" value="Omega/Tau-like"/>
</dbReference>
<evidence type="ECO:0000259" key="6">
    <source>
        <dbReference type="PROSITE" id="PS50404"/>
    </source>
</evidence>
<evidence type="ECO:0000313" key="8">
    <source>
        <dbReference type="EMBL" id="KAL3504834.1"/>
    </source>
</evidence>
<dbReference type="SFLD" id="SFLDS00019">
    <property type="entry name" value="Glutathione_Transferase_(cytos"/>
    <property type="match status" value="1"/>
</dbReference>
<keyword evidence="9" id="KW-1185">Reference proteome</keyword>
<feature type="domain" description="GST N-terminal" evidence="6">
    <location>
        <begin position="4"/>
        <end position="83"/>
    </location>
</feature>
<proteinExistence type="inferred from homology"/>
<dbReference type="InterPro" id="IPR004046">
    <property type="entry name" value="GST_C"/>
</dbReference>
<dbReference type="Proteomes" id="UP001630127">
    <property type="component" value="Unassembled WGS sequence"/>
</dbReference>
<sequence length="223" mass="25591">MAGDGVKLLGYWASPFSLRVKWALKLKGVEYEYQEEDLKNKSPLLLRSNPVNKQIPVLLHNGKSIAESLAIIEYIDDVWKQNPLLPQDPYERAKARFWAKFVDEKCMPALWGIFSKVGEELEKSANEAREHLRTLESGLDGKCYFGDTKIGFTDVAAAWIGRWAGIEQEIVEIKLIDEETMPLLAAWFHNVLEHPNMKECMPPHDKLFKHMKDLRKTLVPAND</sequence>
<dbReference type="SFLD" id="SFLDG00358">
    <property type="entry name" value="Main_(cytGST)"/>
    <property type="match status" value="1"/>
</dbReference>
<dbReference type="GO" id="GO:0004364">
    <property type="term" value="F:glutathione transferase activity"/>
    <property type="evidence" value="ECO:0007669"/>
    <property type="project" value="UniProtKB-EC"/>
</dbReference>
<dbReference type="InterPro" id="IPR036249">
    <property type="entry name" value="Thioredoxin-like_sf"/>
</dbReference>
<comment type="similarity">
    <text evidence="1">Belongs to the GST superfamily. HSP26 family.</text>
</comment>
<dbReference type="Pfam" id="PF00043">
    <property type="entry name" value="GST_C"/>
    <property type="match status" value="1"/>
</dbReference>
<evidence type="ECO:0000256" key="3">
    <source>
        <dbReference type="ARBA" id="ARBA00022679"/>
    </source>
</evidence>
<dbReference type="EC" id="2.5.1.18" evidence="2"/>
<organism evidence="8 9">
    <name type="scientific">Cinchona calisaya</name>
    <dbReference type="NCBI Taxonomy" id="153742"/>
    <lineage>
        <taxon>Eukaryota</taxon>
        <taxon>Viridiplantae</taxon>
        <taxon>Streptophyta</taxon>
        <taxon>Embryophyta</taxon>
        <taxon>Tracheophyta</taxon>
        <taxon>Spermatophyta</taxon>
        <taxon>Magnoliopsida</taxon>
        <taxon>eudicotyledons</taxon>
        <taxon>Gunneridae</taxon>
        <taxon>Pentapetalae</taxon>
        <taxon>asterids</taxon>
        <taxon>lamiids</taxon>
        <taxon>Gentianales</taxon>
        <taxon>Rubiaceae</taxon>
        <taxon>Cinchonoideae</taxon>
        <taxon>Cinchoneae</taxon>
        <taxon>Cinchona</taxon>
    </lineage>
</organism>
<comment type="caution">
    <text evidence="8">The sequence shown here is derived from an EMBL/GenBank/DDBJ whole genome shotgun (WGS) entry which is preliminary data.</text>
</comment>
<dbReference type="PANTHER" id="PTHR11260">
    <property type="entry name" value="GLUTATHIONE S-TRANSFERASE, GST, SUPERFAMILY, GST DOMAIN CONTAINING"/>
    <property type="match status" value="1"/>
</dbReference>
<dbReference type="PROSITE" id="PS50405">
    <property type="entry name" value="GST_CTER"/>
    <property type="match status" value="1"/>
</dbReference>
<dbReference type="FunFam" id="3.40.30.10:FF:000014">
    <property type="entry name" value="Tau class glutathione S-transferase"/>
    <property type="match status" value="1"/>
</dbReference>
<dbReference type="InterPro" id="IPR036282">
    <property type="entry name" value="Glutathione-S-Trfase_C_sf"/>
</dbReference>
<dbReference type="Gene3D" id="3.40.30.10">
    <property type="entry name" value="Glutaredoxin"/>
    <property type="match status" value="1"/>
</dbReference>